<feature type="chain" id="PRO_5004084887" evidence="2">
    <location>
        <begin position="27"/>
        <end position="536"/>
    </location>
</feature>
<sequence length="536" mass="57632">MQFTDLLPLPLTLVAALLSTATTTLGAKHEVRDGQISYVDSLSNLPNGVYDFGYPHGPDGPIAVFKLPIVKEWVEEFYDDAYHYFHDAPEDGGHDRKTLKLDAASHHQQQQQQQQRRQEPPPAPAPAPAPAPGPVSPLGAAAYQPISVSVPPGAQVGIDIDVYGSGASGAGLPPPSTMTLMATVSETVFSTETTAVTAPAVEVPVTATVVGTTTATETPQPVTVTATTTSIPETTLSSTVIVMKTRTAPWTTVTLGRPSSLPAVPSSSASNFSSPAFSSFNSSSYNSSSHNSSSSSSYSCTTTTTTTLPAKPSSSAESIVATMTETAYDTITVNDSPSSATTTTTPILENYMEEEEDDDCVGEKRCLSSKKQKQRRGWDRDYETGEMEYDVAGKGDDEYVAPMPTKYMLPISLSFCGGITRVKNATEFQGAARALSRSCAINPLMVSKVQWYGRLAVDGSAGWYACNKQSFFVWQNNWCRPAEIEEAAWRIEHEVCTNEVDRNASAWVFMRDWAKGYGRTSADQLARVCFATPIQS</sequence>
<keyword evidence="2" id="KW-0732">Signal</keyword>
<evidence type="ECO:0000313" key="4">
    <source>
        <dbReference type="Proteomes" id="UP000012174"/>
    </source>
</evidence>
<dbReference type="AlphaFoldDB" id="M7SLP4"/>
<protein>
    <submittedName>
        <fullName evidence="3">Uncharacterized protein</fullName>
    </submittedName>
</protein>
<dbReference type="HOGENOM" id="CLU_508079_0_0_1"/>
<keyword evidence="4" id="KW-1185">Reference proteome</keyword>
<feature type="signal peptide" evidence="2">
    <location>
        <begin position="1"/>
        <end position="26"/>
    </location>
</feature>
<feature type="compositionally biased region" description="Low complexity" evidence="1">
    <location>
        <begin position="106"/>
        <end position="115"/>
    </location>
</feature>
<feature type="compositionally biased region" description="Low complexity" evidence="1">
    <location>
        <begin position="283"/>
        <end position="316"/>
    </location>
</feature>
<reference evidence="4" key="1">
    <citation type="journal article" date="2013" name="Genome Announc.">
        <title>Draft genome sequence of the grapevine dieback fungus Eutypa lata UCR-EL1.</title>
        <authorList>
            <person name="Blanco-Ulate B."/>
            <person name="Rolshausen P.E."/>
            <person name="Cantu D."/>
        </authorList>
    </citation>
    <scope>NUCLEOTIDE SEQUENCE [LARGE SCALE GENOMIC DNA]</scope>
    <source>
        <strain evidence="4">UCR-EL1</strain>
    </source>
</reference>
<dbReference type="KEGG" id="ela:UCREL1_7727"/>
<evidence type="ECO:0000313" key="3">
    <source>
        <dbReference type="EMBL" id="EMR65308.1"/>
    </source>
</evidence>
<feature type="compositionally biased region" description="Pro residues" evidence="1">
    <location>
        <begin position="120"/>
        <end position="135"/>
    </location>
</feature>
<dbReference type="Proteomes" id="UP000012174">
    <property type="component" value="Unassembled WGS sequence"/>
</dbReference>
<evidence type="ECO:0000256" key="2">
    <source>
        <dbReference type="SAM" id="SignalP"/>
    </source>
</evidence>
<organism evidence="3 4">
    <name type="scientific">Eutypa lata (strain UCR-EL1)</name>
    <name type="common">Grapevine dieback disease fungus</name>
    <name type="synonym">Eutypa armeniacae</name>
    <dbReference type="NCBI Taxonomy" id="1287681"/>
    <lineage>
        <taxon>Eukaryota</taxon>
        <taxon>Fungi</taxon>
        <taxon>Dikarya</taxon>
        <taxon>Ascomycota</taxon>
        <taxon>Pezizomycotina</taxon>
        <taxon>Sordariomycetes</taxon>
        <taxon>Xylariomycetidae</taxon>
        <taxon>Xylariales</taxon>
        <taxon>Diatrypaceae</taxon>
        <taxon>Eutypa</taxon>
    </lineage>
</organism>
<accession>M7SLP4</accession>
<feature type="region of interest" description="Disordered" evidence="1">
    <location>
        <begin position="102"/>
        <end position="138"/>
    </location>
</feature>
<gene>
    <name evidence="3" type="ORF">UCREL1_7727</name>
</gene>
<evidence type="ECO:0000256" key="1">
    <source>
        <dbReference type="SAM" id="MobiDB-lite"/>
    </source>
</evidence>
<name>M7SLP4_EUTLA</name>
<feature type="region of interest" description="Disordered" evidence="1">
    <location>
        <begin position="283"/>
        <end position="318"/>
    </location>
</feature>
<proteinExistence type="predicted"/>
<dbReference type="EMBL" id="KB706892">
    <property type="protein sequence ID" value="EMR65308.1"/>
    <property type="molecule type" value="Genomic_DNA"/>
</dbReference>